<proteinExistence type="predicted"/>
<dbReference type="PANTHER" id="PTHR28082:SF1">
    <property type="entry name" value="HELPER OF TIM PROTEIN 13"/>
    <property type="match status" value="1"/>
</dbReference>
<evidence type="ECO:0000256" key="1">
    <source>
        <dbReference type="ARBA" id="ARBA00022723"/>
    </source>
</evidence>
<evidence type="ECO:0000256" key="2">
    <source>
        <dbReference type="ARBA" id="ARBA00022771"/>
    </source>
</evidence>
<dbReference type="InterPro" id="IPR008913">
    <property type="entry name" value="Znf_CHY"/>
</dbReference>
<evidence type="ECO:0000313" key="6">
    <source>
        <dbReference type="Proteomes" id="UP000005413"/>
    </source>
</evidence>
<keyword evidence="1" id="KW-0479">Metal-binding</keyword>
<dbReference type="InterPro" id="IPR052604">
    <property type="entry name" value="Mito_Tim_assembly_helper"/>
</dbReference>
<dbReference type="PATRIC" id="fig|911238.3.peg.1074"/>
<dbReference type="EMBL" id="AEUN01000405">
    <property type="protein sequence ID" value="EHJ08010.1"/>
    <property type="molecule type" value="Genomic_DNA"/>
</dbReference>
<dbReference type="GO" id="GO:0008270">
    <property type="term" value="F:zinc ion binding"/>
    <property type="evidence" value="ECO:0007669"/>
    <property type="project" value="UniProtKB-KW"/>
</dbReference>
<dbReference type="PROSITE" id="PS51266">
    <property type="entry name" value="ZF_CHY"/>
    <property type="match status" value="1"/>
</dbReference>
<dbReference type="SUPFAM" id="SSF161219">
    <property type="entry name" value="CHY zinc finger-like"/>
    <property type="match status" value="1"/>
</dbReference>
<protein>
    <recommendedName>
        <fullName evidence="4">CHY-type domain-containing protein</fullName>
    </recommendedName>
</protein>
<keyword evidence="3" id="KW-0862">Zinc</keyword>
<dbReference type="AlphaFoldDB" id="G5JII0"/>
<organism evidence="5 6">
    <name type="scientific">Staphylococcus simiae CCM 7213 = CCUG 51256</name>
    <dbReference type="NCBI Taxonomy" id="911238"/>
    <lineage>
        <taxon>Bacteria</taxon>
        <taxon>Bacillati</taxon>
        <taxon>Bacillota</taxon>
        <taxon>Bacilli</taxon>
        <taxon>Bacillales</taxon>
        <taxon>Staphylococcaceae</taxon>
        <taxon>Staphylococcus</taxon>
    </lineage>
</organism>
<sequence length="104" mass="12627">MPKIFGSIIDSESRCKHYHTGLDIIAIKFKCCQKYYPCYKCHNEHESHQIKRWPESQFNEHVIFCGACKHEMTINDYMLVENCPHCHSHFNQRCKFHYHLYFEI</sequence>
<accession>G5JII0</accession>
<dbReference type="PIRSF" id="PIRSF017292">
    <property type="entry name" value="UCP017292_Znf_CHY"/>
    <property type="match status" value="1"/>
</dbReference>
<comment type="caution">
    <text evidence="5">The sequence shown here is derived from an EMBL/GenBank/DDBJ whole genome shotgun (WGS) entry which is preliminary data.</text>
</comment>
<evidence type="ECO:0000256" key="3">
    <source>
        <dbReference type="ARBA" id="ARBA00022833"/>
    </source>
</evidence>
<keyword evidence="2" id="KW-0863">Zinc-finger</keyword>
<evidence type="ECO:0000313" key="5">
    <source>
        <dbReference type="EMBL" id="EHJ08010.1"/>
    </source>
</evidence>
<dbReference type="Pfam" id="PF05495">
    <property type="entry name" value="zf-CHY"/>
    <property type="match status" value="1"/>
</dbReference>
<dbReference type="InterPro" id="IPR037274">
    <property type="entry name" value="Znf_CHY_sf"/>
</dbReference>
<dbReference type="PANTHER" id="PTHR28082">
    <property type="entry name" value="ZINC FINGER PROTEIN"/>
    <property type="match status" value="1"/>
</dbReference>
<feature type="domain" description="CHY-type" evidence="4">
    <location>
        <begin position="8"/>
        <end position="88"/>
    </location>
</feature>
<evidence type="ECO:0000259" key="4">
    <source>
        <dbReference type="PROSITE" id="PS51266"/>
    </source>
</evidence>
<dbReference type="OrthoDB" id="882119at2"/>
<gene>
    <name evidence="5" type="ORF">SS7213T_06341</name>
</gene>
<dbReference type="InterPro" id="IPR016694">
    <property type="entry name" value="UCP017292"/>
</dbReference>
<reference evidence="5 6" key="1">
    <citation type="journal article" date="2012" name="BMC Genomics">
        <title>Comparative genomic analysis of the genus Staphylococcus including Staphylococcus aureus and its newly described sister species Staphylococcus simiae.</title>
        <authorList>
            <person name="Suzuki H."/>
            <person name="Lefebure T."/>
            <person name="Pavinski Bitar P."/>
            <person name="Stanhope M.J."/>
        </authorList>
    </citation>
    <scope>NUCLEOTIDE SEQUENCE [LARGE SCALE GENOMIC DNA]</scope>
    <source>
        <strain evidence="5 6">CCM 7213</strain>
    </source>
</reference>
<dbReference type="Proteomes" id="UP000005413">
    <property type="component" value="Unassembled WGS sequence"/>
</dbReference>
<dbReference type="RefSeq" id="WP_002463840.1">
    <property type="nucleotide sequence ID" value="NZ_AEUN01000405.1"/>
</dbReference>
<name>G5JII0_9STAP</name>
<keyword evidence="6" id="KW-1185">Reference proteome</keyword>